<dbReference type="GO" id="GO:0016301">
    <property type="term" value="F:kinase activity"/>
    <property type="evidence" value="ECO:0007669"/>
    <property type="project" value="UniProtKB-KW"/>
</dbReference>
<evidence type="ECO:0000313" key="8">
    <source>
        <dbReference type="Proteomes" id="UP000585749"/>
    </source>
</evidence>
<dbReference type="Proteomes" id="UP000182448">
    <property type="component" value="Unassembled WGS sequence"/>
</dbReference>
<evidence type="ECO:0000256" key="1">
    <source>
        <dbReference type="ARBA" id="ARBA00009156"/>
    </source>
</evidence>
<dbReference type="EMBL" id="JAAXPM010000003">
    <property type="protein sequence ID" value="NKY66802.1"/>
    <property type="molecule type" value="Genomic_DNA"/>
</dbReference>
<dbReference type="Pfam" id="PF00370">
    <property type="entry name" value="FGGY_N"/>
    <property type="match status" value="1"/>
</dbReference>
<dbReference type="GO" id="GO:0005975">
    <property type="term" value="P:carbohydrate metabolic process"/>
    <property type="evidence" value="ECO:0007669"/>
    <property type="project" value="InterPro"/>
</dbReference>
<keyword evidence="7" id="KW-1185">Reference proteome</keyword>
<dbReference type="InterPro" id="IPR050406">
    <property type="entry name" value="FGGY_Carb_Kinase"/>
</dbReference>
<dbReference type="EMBL" id="FMAW01000004">
    <property type="protein sequence ID" value="SCB85133.1"/>
    <property type="molecule type" value="Genomic_DNA"/>
</dbReference>
<comment type="caution">
    <text evidence="5">The sequence shown here is derived from an EMBL/GenBank/DDBJ whole genome shotgun (WGS) entry which is preliminary data.</text>
</comment>
<dbReference type="PANTHER" id="PTHR43095">
    <property type="entry name" value="SUGAR KINASE"/>
    <property type="match status" value="1"/>
</dbReference>
<proteinExistence type="inferred from homology"/>
<gene>
    <name evidence="6" type="ORF">GA0061075_10419</name>
    <name evidence="5" type="ORF">HF960_03810</name>
</gene>
<accession>A0A4Y4G5D0</accession>
<name>A0A4Y4G5D0_WEIHE</name>
<dbReference type="PANTHER" id="PTHR43095:SF2">
    <property type="entry name" value="GLUCONOKINASE"/>
    <property type="match status" value="1"/>
</dbReference>
<sequence length="229" mass="25606">MKYTLLIDVTLLAIKTTLIDENEVSSQQTFAYSSTTKNVIAEQILTTVINAIKQVQAALNAGDCIETITFTEMTIDSLIPFNEQKKSLIPITYGHETQKYIDALVMNGVIGQLERKTGLMFQEVTPLMQILWLKNEHPGIFNEAMQYMNVQSYIMYQLFDVYVTSPAAAGRTGFYNLTTQAWDTQALALSGLKEPVLPQVVDLHTHSFTVVPEKSAYLGISADTIFHVN</sequence>
<dbReference type="AlphaFoldDB" id="A0A4Y4G5D0"/>
<dbReference type="SUPFAM" id="SSF53067">
    <property type="entry name" value="Actin-like ATPase domain"/>
    <property type="match status" value="1"/>
</dbReference>
<dbReference type="RefSeq" id="WP_074427039.1">
    <property type="nucleotide sequence ID" value="NZ_BJEG01000002.1"/>
</dbReference>
<evidence type="ECO:0000313" key="6">
    <source>
        <dbReference type="EMBL" id="SCB85133.1"/>
    </source>
</evidence>
<organism evidence="5 8">
    <name type="scientific">Weissella hellenica</name>
    <dbReference type="NCBI Taxonomy" id="46256"/>
    <lineage>
        <taxon>Bacteria</taxon>
        <taxon>Bacillati</taxon>
        <taxon>Bacillota</taxon>
        <taxon>Bacilli</taxon>
        <taxon>Lactobacillales</taxon>
        <taxon>Lactobacillaceae</taxon>
        <taxon>Weissella</taxon>
    </lineage>
</organism>
<dbReference type="InterPro" id="IPR018484">
    <property type="entry name" value="FGGY_N"/>
</dbReference>
<evidence type="ECO:0000259" key="4">
    <source>
        <dbReference type="Pfam" id="PF00370"/>
    </source>
</evidence>
<evidence type="ECO:0000256" key="3">
    <source>
        <dbReference type="ARBA" id="ARBA00022777"/>
    </source>
</evidence>
<reference evidence="6 7" key="1">
    <citation type="submission" date="2016-08" db="EMBL/GenBank/DDBJ databases">
        <authorList>
            <person name="Varghese N."/>
            <person name="Submissions Spin"/>
        </authorList>
    </citation>
    <scope>NUCLEOTIDE SEQUENCE [LARGE SCALE GENOMIC DNA]</scope>
    <source>
        <strain evidence="6 7">R-53116</strain>
    </source>
</reference>
<keyword evidence="3 6" id="KW-0418">Kinase</keyword>
<evidence type="ECO:0000313" key="5">
    <source>
        <dbReference type="EMBL" id="NKY66802.1"/>
    </source>
</evidence>
<evidence type="ECO:0000313" key="7">
    <source>
        <dbReference type="Proteomes" id="UP000182448"/>
    </source>
</evidence>
<evidence type="ECO:0000256" key="2">
    <source>
        <dbReference type="ARBA" id="ARBA00022679"/>
    </source>
</evidence>
<dbReference type="OrthoDB" id="2147981at2"/>
<reference evidence="5 8" key="2">
    <citation type="submission" date="2020-04" db="EMBL/GenBank/DDBJ databases">
        <title>MicrobeNet Type strains.</title>
        <authorList>
            <person name="Nicholson A.C."/>
        </authorList>
    </citation>
    <scope>NUCLEOTIDE SEQUENCE [LARGE SCALE GENOMIC DNA]</scope>
    <source>
        <strain evidence="5 8">CCUG 33494</strain>
    </source>
</reference>
<keyword evidence="2" id="KW-0808">Transferase</keyword>
<feature type="domain" description="Carbohydrate kinase FGGY N-terminal" evidence="4">
    <location>
        <begin position="7"/>
        <end position="226"/>
    </location>
</feature>
<protein>
    <submittedName>
        <fullName evidence="6">FGGY family of carbohydrate kinases, N-terminal domain</fullName>
    </submittedName>
</protein>
<dbReference type="Gene3D" id="3.30.420.40">
    <property type="match status" value="1"/>
</dbReference>
<dbReference type="Proteomes" id="UP000585749">
    <property type="component" value="Unassembled WGS sequence"/>
</dbReference>
<comment type="similarity">
    <text evidence="1">Belongs to the FGGY kinase family.</text>
</comment>
<dbReference type="InterPro" id="IPR043129">
    <property type="entry name" value="ATPase_NBD"/>
</dbReference>